<dbReference type="AlphaFoldDB" id="A0A810Q0X0"/>
<dbReference type="EMBL" id="AP023416">
    <property type="protein sequence ID" value="BCK79892.1"/>
    <property type="molecule type" value="Genomic_DNA"/>
</dbReference>
<geneLocation type="plasmid" evidence="1 2">
    <name>pMM35_01</name>
</geneLocation>
<name>A0A810Q0X0_9FIRM</name>
<keyword evidence="2" id="KW-1185">Reference proteome</keyword>
<dbReference type="Proteomes" id="UP000681343">
    <property type="component" value="Plasmid pMM35_01"/>
</dbReference>
<evidence type="ECO:0000313" key="2">
    <source>
        <dbReference type="Proteomes" id="UP000681343"/>
    </source>
</evidence>
<protein>
    <submittedName>
        <fullName evidence="1">Uncharacterized protein</fullName>
    </submittedName>
</protein>
<reference evidence="1" key="1">
    <citation type="submission" date="2020-09" db="EMBL/GenBank/DDBJ databases">
        <title>New species isolated from human feces.</title>
        <authorList>
            <person name="Kitahara M."/>
            <person name="Shigeno Y."/>
            <person name="Shime M."/>
            <person name="Matsumoto Y."/>
            <person name="Nakamura S."/>
            <person name="Motooka D."/>
            <person name="Fukuoka S."/>
            <person name="Nishikawa H."/>
            <person name="Benno Y."/>
        </authorList>
    </citation>
    <scope>NUCLEOTIDE SEQUENCE</scope>
    <source>
        <strain evidence="1">MM35</strain>
        <plasmid evidence="1">pMM35_01</plasmid>
    </source>
</reference>
<dbReference type="Pfam" id="PF03682">
    <property type="entry name" value="UPF0158"/>
    <property type="match status" value="1"/>
</dbReference>
<accession>A0A810Q0X0</accession>
<dbReference type="InterPro" id="IPR005361">
    <property type="entry name" value="UPF0158"/>
</dbReference>
<sequence>MTIPLKQVIQAIEEANEVFTSFWDTKTGKTVYLADPLMTDMTEEDKALAAEMENTPERFLRFPTKCEIHQYRIMEDFIDRLPPGKAQEELAYAIRGKGAFRRFKQSVRYHGLEQRWYDYLAEAYRELAIRWCAEEGLEYTE</sequence>
<keyword evidence="1" id="KW-0614">Plasmid</keyword>
<proteinExistence type="predicted"/>
<dbReference type="RefSeq" id="WP_118730101.1">
    <property type="nucleotide sequence ID" value="NZ_AP023416.1"/>
</dbReference>
<dbReference type="KEGG" id="vfa:MM35RIKEN_20840"/>
<gene>
    <name evidence="1" type="ORF">MM35RIKEN_20840</name>
</gene>
<evidence type="ECO:0000313" key="1">
    <source>
        <dbReference type="EMBL" id="BCK79892.1"/>
    </source>
</evidence>
<organism evidence="1 2">
    <name type="scientific">Vescimonas fastidiosa</name>
    <dbReference type="NCBI Taxonomy" id="2714353"/>
    <lineage>
        <taxon>Bacteria</taxon>
        <taxon>Bacillati</taxon>
        <taxon>Bacillota</taxon>
        <taxon>Clostridia</taxon>
        <taxon>Eubacteriales</taxon>
        <taxon>Oscillospiraceae</taxon>
        <taxon>Vescimonas</taxon>
    </lineage>
</organism>